<dbReference type="EMBL" id="WUAV01000006">
    <property type="protein sequence ID" value="KAF1749324.1"/>
    <property type="molecule type" value="Genomic_DNA"/>
</dbReference>
<evidence type="ECO:0000313" key="3">
    <source>
        <dbReference type="Proteomes" id="UP000483820"/>
    </source>
</evidence>
<dbReference type="RefSeq" id="XP_003105533.2">
    <property type="nucleotide sequence ID" value="XM_003105485.2"/>
</dbReference>
<reference evidence="2 3" key="1">
    <citation type="submission" date="2019-12" db="EMBL/GenBank/DDBJ databases">
        <title>Chromosome-level assembly of the Caenorhabditis remanei genome.</title>
        <authorList>
            <person name="Teterina A.A."/>
            <person name="Willis J.H."/>
            <person name="Phillips P.C."/>
        </authorList>
    </citation>
    <scope>NUCLEOTIDE SEQUENCE [LARGE SCALE GENOMIC DNA]</scope>
    <source>
        <strain evidence="2 3">PX506</strain>
        <tissue evidence="2">Whole organism</tissue>
    </source>
</reference>
<dbReference type="KEGG" id="crq:GCK72_025791"/>
<feature type="region of interest" description="Disordered" evidence="1">
    <location>
        <begin position="222"/>
        <end position="255"/>
    </location>
</feature>
<dbReference type="Proteomes" id="UP000483820">
    <property type="component" value="Chromosome X"/>
</dbReference>
<evidence type="ECO:0000313" key="2">
    <source>
        <dbReference type="EMBL" id="KAF1749324.1"/>
    </source>
</evidence>
<evidence type="ECO:0000256" key="1">
    <source>
        <dbReference type="SAM" id="MobiDB-lite"/>
    </source>
</evidence>
<name>A0A6A5G3Z3_CAERE</name>
<gene>
    <name evidence="2" type="ORF">GCK72_025791</name>
</gene>
<organism evidence="2 3">
    <name type="scientific">Caenorhabditis remanei</name>
    <name type="common">Caenorhabditis vulgaris</name>
    <dbReference type="NCBI Taxonomy" id="31234"/>
    <lineage>
        <taxon>Eukaryota</taxon>
        <taxon>Metazoa</taxon>
        <taxon>Ecdysozoa</taxon>
        <taxon>Nematoda</taxon>
        <taxon>Chromadorea</taxon>
        <taxon>Rhabditida</taxon>
        <taxon>Rhabditina</taxon>
        <taxon>Rhabditomorpha</taxon>
        <taxon>Rhabditoidea</taxon>
        <taxon>Rhabditidae</taxon>
        <taxon>Peloderinae</taxon>
        <taxon>Caenorhabditis</taxon>
    </lineage>
</organism>
<proteinExistence type="predicted"/>
<dbReference type="AlphaFoldDB" id="A0A6A5G3Z3"/>
<dbReference type="CTD" id="9817315"/>
<dbReference type="GeneID" id="9817315"/>
<accession>A0A6A5G3Z3</accession>
<sequence length="255" mass="29639">MNNPNFLINCPGCEVNITYSEMNAHFEVCEGWGTFSEERKLCHTNEIHYRKKITDLDNLLESMKFSNVKIEEGEPILSQVIVPCFCVVNADHKPSSCLYKLREPEMRTRGRPLLEDIFQHLRDSEEKFVEEECRLASERQANISEQFLPNVSEETIAQTVGQGYRQYRPQNKGYGMYRLVVEMYRKVSAVDGMKKKIEKKTKEINENFEKKVAEVVKANQETLQEWENQSKKDKNKRRAAPGSSGNQPMKAPRHN</sequence>
<comment type="caution">
    <text evidence="2">The sequence shown here is derived from an EMBL/GenBank/DDBJ whole genome shotgun (WGS) entry which is preliminary data.</text>
</comment>
<protein>
    <submittedName>
        <fullName evidence="2">Uncharacterized protein</fullName>
    </submittedName>
</protein>